<protein>
    <recommendedName>
        <fullName evidence="3">CCHC-type domain-containing protein</fullName>
    </recommendedName>
</protein>
<feature type="region of interest" description="Disordered" evidence="2">
    <location>
        <begin position="216"/>
        <end position="249"/>
    </location>
</feature>
<dbReference type="AlphaFoldDB" id="A0A0G4HJE1"/>
<dbReference type="SUPFAM" id="SSF50630">
    <property type="entry name" value="Acid proteases"/>
    <property type="match status" value="1"/>
</dbReference>
<dbReference type="InterPro" id="IPR036875">
    <property type="entry name" value="Znf_CCHC_sf"/>
</dbReference>
<feature type="compositionally biased region" description="Polar residues" evidence="2">
    <location>
        <begin position="306"/>
        <end position="322"/>
    </location>
</feature>
<feature type="compositionally biased region" description="Basic and acidic residues" evidence="2">
    <location>
        <begin position="216"/>
        <end position="231"/>
    </location>
</feature>
<feature type="compositionally biased region" description="Low complexity" evidence="2">
    <location>
        <begin position="27"/>
        <end position="42"/>
    </location>
</feature>
<dbReference type="Gene3D" id="4.10.60.10">
    <property type="entry name" value="Zinc finger, CCHC-type"/>
    <property type="match status" value="1"/>
</dbReference>
<reference evidence="4" key="1">
    <citation type="submission" date="2014-11" db="EMBL/GenBank/DDBJ databases">
        <authorList>
            <person name="Otto D Thomas"/>
            <person name="Naeem Raeece"/>
        </authorList>
    </citation>
    <scope>NUCLEOTIDE SEQUENCE</scope>
</reference>
<dbReference type="GO" id="GO:0003676">
    <property type="term" value="F:nucleic acid binding"/>
    <property type="evidence" value="ECO:0007669"/>
    <property type="project" value="InterPro"/>
</dbReference>
<dbReference type="SUPFAM" id="SSF57756">
    <property type="entry name" value="Retrovirus zinc finger-like domains"/>
    <property type="match status" value="1"/>
</dbReference>
<accession>A0A0G4HJE1</accession>
<keyword evidence="1" id="KW-0479">Metal-binding</keyword>
<evidence type="ECO:0000256" key="1">
    <source>
        <dbReference type="PROSITE-ProRule" id="PRU00047"/>
    </source>
</evidence>
<feature type="compositionally biased region" description="Low complexity" evidence="2">
    <location>
        <begin position="333"/>
        <end position="345"/>
    </location>
</feature>
<evidence type="ECO:0000256" key="2">
    <source>
        <dbReference type="SAM" id="MobiDB-lite"/>
    </source>
</evidence>
<dbReference type="InterPro" id="IPR021109">
    <property type="entry name" value="Peptidase_aspartic_dom_sf"/>
</dbReference>
<dbReference type="EMBL" id="CDMZ01002856">
    <property type="protein sequence ID" value="CEM44162.1"/>
    <property type="molecule type" value="Genomic_DNA"/>
</dbReference>
<feature type="compositionally biased region" description="Low complexity" evidence="2">
    <location>
        <begin position="287"/>
        <end position="305"/>
    </location>
</feature>
<feature type="domain" description="CCHC-type" evidence="3">
    <location>
        <begin position="271"/>
        <end position="287"/>
    </location>
</feature>
<dbReference type="Pfam" id="PF03732">
    <property type="entry name" value="Retrotrans_gag"/>
    <property type="match status" value="1"/>
</dbReference>
<organism evidence="4">
    <name type="scientific">Chromera velia CCMP2878</name>
    <dbReference type="NCBI Taxonomy" id="1169474"/>
    <lineage>
        <taxon>Eukaryota</taxon>
        <taxon>Sar</taxon>
        <taxon>Alveolata</taxon>
        <taxon>Colpodellida</taxon>
        <taxon>Chromeraceae</taxon>
        <taxon>Chromera</taxon>
    </lineage>
</organism>
<evidence type="ECO:0000313" key="4">
    <source>
        <dbReference type="EMBL" id="CEM44162.1"/>
    </source>
</evidence>
<dbReference type="PANTHER" id="PTHR46888:SF1">
    <property type="entry name" value="RIBONUCLEASE H"/>
    <property type="match status" value="1"/>
</dbReference>
<feature type="region of interest" description="Disordered" evidence="2">
    <location>
        <begin position="27"/>
        <end position="58"/>
    </location>
</feature>
<dbReference type="PhylomeDB" id="A0A0G4HJE1"/>
<feature type="region of interest" description="Disordered" evidence="2">
    <location>
        <begin position="283"/>
        <end position="388"/>
    </location>
</feature>
<keyword evidence="1" id="KW-0862">Zinc</keyword>
<dbReference type="GO" id="GO:0008270">
    <property type="term" value="F:zinc ion binding"/>
    <property type="evidence" value="ECO:0007669"/>
    <property type="project" value="UniProtKB-KW"/>
</dbReference>
<name>A0A0G4HJE1_9ALVE</name>
<proteinExistence type="predicted"/>
<sequence length="499" mass="56657">MIEQQQQFQQQVLQQQQQVLNQILGQPPAQQQMQQQMQAADQPPSPGAGRSNFKAKEPEVFKGSRRILNDWVNDMRKFLDLSRVHHAECDTVRQYLHRPLRRWYDKIQKPDSNQQFENVDDLFARLKQRFRDPNKQSDLRGDIRSIRCAKGESIQDYNDRFAEIAEGVENSTEYDKLYDYLRGLPEDIRRAVKKEKPGTVDQAMELADEEEQLLKDARGRGGERDRSDAPRRPSAPGQAPGDGPVPMDLNRMSRVYSLSREEVQRHIRENRCFNCHAVGHSARNCQRPRQNHPQQQQQQAYHRNQSGQRNSFHGGQNRMNHMSSSGWQGGNQGQTQWGSPVVPQGLAPPPGLCPPPQYQANPPQWQQQQQGPALRHVNAASSADPEDPEKAKLMVLHGTANGVAVRCLFDPGADSLYINKRVTDQGGFDLFEVQRPTSLKGAVKAEGGSVAQSTVRHVAHAVDLHIQDFRAPLKFVVADLDDDYDVVIGMSFMERYEPA</sequence>
<dbReference type="PANTHER" id="PTHR46888">
    <property type="entry name" value="ZINC KNUCKLE DOMAINCONTAINING PROTEIN-RELATED"/>
    <property type="match status" value="1"/>
</dbReference>
<feature type="compositionally biased region" description="Pro residues" evidence="2">
    <location>
        <begin position="346"/>
        <end position="357"/>
    </location>
</feature>
<dbReference type="InterPro" id="IPR001878">
    <property type="entry name" value="Znf_CCHC"/>
</dbReference>
<dbReference type="Gene3D" id="2.40.70.10">
    <property type="entry name" value="Acid Proteases"/>
    <property type="match status" value="1"/>
</dbReference>
<evidence type="ECO:0000259" key="3">
    <source>
        <dbReference type="PROSITE" id="PS50158"/>
    </source>
</evidence>
<keyword evidence="1" id="KW-0863">Zinc-finger</keyword>
<dbReference type="CDD" id="cd00303">
    <property type="entry name" value="retropepsin_like"/>
    <property type="match status" value="1"/>
</dbReference>
<dbReference type="PROSITE" id="PS50158">
    <property type="entry name" value="ZF_CCHC"/>
    <property type="match status" value="1"/>
</dbReference>
<dbReference type="Pfam" id="PF13650">
    <property type="entry name" value="Asp_protease_2"/>
    <property type="match status" value="1"/>
</dbReference>
<feature type="compositionally biased region" description="Low complexity" evidence="2">
    <location>
        <begin position="358"/>
        <end position="372"/>
    </location>
</feature>
<gene>
    <name evidence="4" type="ORF">Cvel_28102</name>
</gene>
<dbReference type="InterPro" id="IPR005162">
    <property type="entry name" value="Retrotrans_gag_dom"/>
</dbReference>
<dbReference type="VEuPathDB" id="CryptoDB:Cvel_28102"/>
<feature type="non-terminal residue" evidence="4">
    <location>
        <position position="499"/>
    </location>
</feature>